<gene>
    <name evidence="1" type="ORF">GSLYS_00003316001</name>
</gene>
<accession>A0AAV2HAU2</accession>
<sequence length="140" mass="16233">MCRCRKKRNDDYLPHSMLRPAFHGIILKFHKQVCYDINFRLVLLIQCGGCHYPGACKRNEICLSILMTLTTSQDFCKNVDDYSHTFRTRSPGFICDDSAQCIDGCCMKQGLYNLRYITICSNPKLFKKNSFQVCVAKKRN</sequence>
<dbReference type="EMBL" id="CAXITT010000043">
    <property type="protein sequence ID" value="CAL1529161.1"/>
    <property type="molecule type" value="Genomic_DNA"/>
</dbReference>
<comment type="caution">
    <text evidence="1">The sequence shown here is derived from an EMBL/GenBank/DDBJ whole genome shotgun (WGS) entry which is preliminary data.</text>
</comment>
<organism evidence="1 2">
    <name type="scientific">Lymnaea stagnalis</name>
    <name type="common">Great pond snail</name>
    <name type="synonym">Helix stagnalis</name>
    <dbReference type="NCBI Taxonomy" id="6523"/>
    <lineage>
        <taxon>Eukaryota</taxon>
        <taxon>Metazoa</taxon>
        <taxon>Spiralia</taxon>
        <taxon>Lophotrochozoa</taxon>
        <taxon>Mollusca</taxon>
        <taxon>Gastropoda</taxon>
        <taxon>Heterobranchia</taxon>
        <taxon>Euthyneura</taxon>
        <taxon>Panpulmonata</taxon>
        <taxon>Hygrophila</taxon>
        <taxon>Lymnaeoidea</taxon>
        <taxon>Lymnaeidae</taxon>
        <taxon>Lymnaea</taxon>
    </lineage>
</organism>
<evidence type="ECO:0000313" key="1">
    <source>
        <dbReference type="EMBL" id="CAL1529161.1"/>
    </source>
</evidence>
<protein>
    <submittedName>
        <fullName evidence="1">Uncharacterized protein</fullName>
    </submittedName>
</protein>
<name>A0AAV2HAU2_LYMST</name>
<evidence type="ECO:0000313" key="2">
    <source>
        <dbReference type="Proteomes" id="UP001497497"/>
    </source>
</evidence>
<dbReference type="AlphaFoldDB" id="A0AAV2HAU2"/>
<keyword evidence="2" id="KW-1185">Reference proteome</keyword>
<reference evidence="1 2" key="1">
    <citation type="submission" date="2024-04" db="EMBL/GenBank/DDBJ databases">
        <authorList>
            <consortium name="Genoscope - CEA"/>
            <person name="William W."/>
        </authorList>
    </citation>
    <scope>NUCLEOTIDE SEQUENCE [LARGE SCALE GENOMIC DNA]</scope>
</reference>
<proteinExistence type="predicted"/>
<dbReference type="Proteomes" id="UP001497497">
    <property type="component" value="Unassembled WGS sequence"/>
</dbReference>